<keyword evidence="3 6" id="KW-0812">Transmembrane</keyword>
<feature type="transmembrane region" description="Helical" evidence="6">
    <location>
        <begin position="266"/>
        <end position="288"/>
    </location>
</feature>
<feature type="transmembrane region" description="Helical" evidence="6">
    <location>
        <begin position="340"/>
        <end position="360"/>
    </location>
</feature>
<dbReference type="PANTHER" id="PTHR48017">
    <property type="entry name" value="OS05G0424000 PROTEIN-RELATED"/>
    <property type="match status" value="1"/>
</dbReference>
<feature type="domain" description="Amino acid transporter transmembrane" evidence="7">
    <location>
        <begin position="182"/>
        <end position="482"/>
    </location>
</feature>
<feature type="transmembrane region" description="Helical" evidence="6">
    <location>
        <begin position="85"/>
        <end position="105"/>
    </location>
</feature>
<sequence>MSGWRWRFATFCRRVISALKIPRPFGGRSNGTAPKSAPAIHQGQYTAGEMTGGLSVLFTMLCIVDLFGVFPVVALPKSVIACGLYGVPLVIAVFSLQLYTAVLLGKSWLLAYELSPTIREKSRFPYAALAELAFGNNARRLITFFIDASIPLRVCRPIRIKKKRTFLPFFPISFWFYELYRRFPYAALAELAFGNNARRLITFFIDATVFGAAVPNFIFASQSMQLFWWKITGGAVGVTYCVWMVVIGLLLCPVMWLGSPKDMKPLALASVCIVTTVAVSTWTCIIMDDVSPSSLGGLMEYIPTSSDFLVAYGIIAFQFDIHPMLLTLQVDMKDSRRINVAVLGAFLITGLMFMITSLLAANRYGNSVQNNILQGMPPSITLYIVALLVTLQLCLSSAVGNSALFQHLEDLLNVPRHFCIQRCLIRSSIVALAVFLGESVPRFDLVMGLVGSTLTGPLMFIFPPLFFLKLCYLKSNNIKQEFSLSLKPRLFKMAANEPPQNGGAGVQGDAAAAPLLPQSLPPKYQTFGSYEEIYRAYVDEYDVKWYDVLLAFLVMLVGMSATVVATYSSWAEAISSATFSPPCLINSTAAARSFLHNPSPI</sequence>
<evidence type="ECO:0000313" key="8">
    <source>
        <dbReference type="EMBL" id="CAH2057088.1"/>
    </source>
</evidence>
<evidence type="ECO:0000259" key="7">
    <source>
        <dbReference type="Pfam" id="PF01490"/>
    </source>
</evidence>
<evidence type="ECO:0000313" key="9">
    <source>
        <dbReference type="Proteomes" id="UP000837857"/>
    </source>
</evidence>
<accession>A0ABN8IGM9</accession>
<protein>
    <recommendedName>
        <fullName evidence="7">Amino acid transporter transmembrane domain-containing protein</fullName>
    </recommendedName>
</protein>
<keyword evidence="2" id="KW-0813">Transport</keyword>
<feature type="transmembrane region" description="Helical" evidence="6">
    <location>
        <begin position="446"/>
        <end position="468"/>
    </location>
</feature>
<feature type="non-terminal residue" evidence="8">
    <location>
        <position position="601"/>
    </location>
</feature>
<proteinExistence type="predicted"/>
<keyword evidence="9" id="KW-1185">Reference proteome</keyword>
<keyword evidence="5 6" id="KW-0472">Membrane</keyword>
<reference evidence="8" key="1">
    <citation type="submission" date="2022-03" db="EMBL/GenBank/DDBJ databases">
        <authorList>
            <person name="Martin H S."/>
        </authorList>
    </citation>
    <scope>NUCLEOTIDE SEQUENCE</scope>
</reference>
<dbReference type="EMBL" id="OW152836">
    <property type="protein sequence ID" value="CAH2057088.1"/>
    <property type="molecule type" value="Genomic_DNA"/>
</dbReference>
<comment type="subcellular location">
    <subcellularLocation>
        <location evidence="1">Membrane</location>
    </subcellularLocation>
</comment>
<dbReference type="Proteomes" id="UP000837857">
    <property type="component" value="Chromosome 24"/>
</dbReference>
<evidence type="ECO:0000256" key="3">
    <source>
        <dbReference type="ARBA" id="ARBA00022692"/>
    </source>
</evidence>
<feature type="transmembrane region" description="Helical" evidence="6">
    <location>
        <begin position="423"/>
        <end position="440"/>
    </location>
</feature>
<evidence type="ECO:0000256" key="2">
    <source>
        <dbReference type="ARBA" id="ARBA00022448"/>
    </source>
</evidence>
<evidence type="ECO:0000256" key="6">
    <source>
        <dbReference type="SAM" id="Phobius"/>
    </source>
</evidence>
<dbReference type="InterPro" id="IPR013057">
    <property type="entry name" value="AA_transpt_TM"/>
</dbReference>
<feature type="transmembrane region" description="Helical" evidence="6">
    <location>
        <begin position="308"/>
        <end position="328"/>
    </location>
</feature>
<keyword evidence="4 6" id="KW-1133">Transmembrane helix</keyword>
<feature type="transmembrane region" description="Helical" evidence="6">
    <location>
        <begin position="548"/>
        <end position="570"/>
    </location>
</feature>
<evidence type="ECO:0000256" key="5">
    <source>
        <dbReference type="ARBA" id="ARBA00023136"/>
    </source>
</evidence>
<evidence type="ECO:0000256" key="4">
    <source>
        <dbReference type="ARBA" id="ARBA00022989"/>
    </source>
</evidence>
<feature type="transmembrane region" description="Helical" evidence="6">
    <location>
        <begin position="54"/>
        <end position="73"/>
    </location>
</feature>
<feature type="transmembrane region" description="Helical" evidence="6">
    <location>
        <begin position="200"/>
        <end position="219"/>
    </location>
</feature>
<feature type="transmembrane region" description="Helical" evidence="6">
    <location>
        <begin position="380"/>
        <end position="403"/>
    </location>
</feature>
<dbReference type="Pfam" id="PF01490">
    <property type="entry name" value="Aa_trans"/>
    <property type="match status" value="1"/>
</dbReference>
<feature type="transmembrane region" description="Helical" evidence="6">
    <location>
        <begin position="231"/>
        <end position="254"/>
    </location>
</feature>
<gene>
    <name evidence="8" type="ORF">IPOD504_LOCUS9993</name>
</gene>
<organism evidence="8 9">
    <name type="scientific">Iphiclides podalirius</name>
    <name type="common">scarce swallowtail</name>
    <dbReference type="NCBI Taxonomy" id="110791"/>
    <lineage>
        <taxon>Eukaryota</taxon>
        <taxon>Metazoa</taxon>
        <taxon>Ecdysozoa</taxon>
        <taxon>Arthropoda</taxon>
        <taxon>Hexapoda</taxon>
        <taxon>Insecta</taxon>
        <taxon>Pterygota</taxon>
        <taxon>Neoptera</taxon>
        <taxon>Endopterygota</taxon>
        <taxon>Lepidoptera</taxon>
        <taxon>Glossata</taxon>
        <taxon>Ditrysia</taxon>
        <taxon>Papilionoidea</taxon>
        <taxon>Papilionidae</taxon>
        <taxon>Papilioninae</taxon>
        <taxon>Iphiclides</taxon>
    </lineage>
</organism>
<evidence type="ECO:0000256" key="1">
    <source>
        <dbReference type="ARBA" id="ARBA00004370"/>
    </source>
</evidence>
<name>A0ABN8IGM9_9NEOP</name>